<dbReference type="Proteomes" id="UP000191004">
    <property type="component" value="Unassembled WGS sequence"/>
</dbReference>
<keyword evidence="2" id="KW-1185">Reference proteome</keyword>
<sequence length="258" mass="28025">MFCSSLRQRRDWAPVVPALSRTTGSGWKETTLDGYDVSFALAPHSKHHQSFFRILLLSSEEAKTAAAKTRIERLSMLDGGKNVAVMLLLDQNGRVDSLVDLQMRASAQAPVPDRKSPSIVTHGMASVPIIPMSSAAELVGRLDALRRQCAQAHTASVSRRRSRADEVAEIRELASHCVHGQALPPEHVDILTDVSAGLGSLAQLVFSADGQRKICDLLGDAQGDRVISFFTHGHEVSRRLSIWGQAQSSKGERDGQGQ</sequence>
<comment type="caution">
    <text evidence="1">The sequence shown here is derived from an EMBL/GenBank/DDBJ whole genome shotgun (WGS) entry which is preliminary data.</text>
</comment>
<proteinExistence type="predicted"/>
<protein>
    <submittedName>
        <fullName evidence="1">Uncharacterized protein</fullName>
    </submittedName>
</protein>
<dbReference type="OrthoDB" id="2129069at2759"/>
<name>A0A1T3CEE8_9HYPO</name>
<accession>A0A1T3CEE8</accession>
<dbReference type="AlphaFoldDB" id="A0A1T3CEE8"/>
<gene>
    <name evidence="1" type="ORF">A0O28_0051550</name>
</gene>
<organism evidence="1 2">
    <name type="scientific">Trichoderma guizhouense</name>
    <dbReference type="NCBI Taxonomy" id="1491466"/>
    <lineage>
        <taxon>Eukaryota</taxon>
        <taxon>Fungi</taxon>
        <taxon>Dikarya</taxon>
        <taxon>Ascomycota</taxon>
        <taxon>Pezizomycotina</taxon>
        <taxon>Sordariomycetes</taxon>
        <taxon>Hypocreomycetidae</taxon>
        <taxon>Hypocreales</taxon>
        <taxon>Hypocreaceae</taxon>
        <taxon>Trichoderma</taxon>
    </lineage>
</organism>
<reference evidence="1 2" key="1">
    <citation type="submission" date="2016-04" db="EMBL/GenBank/DDBJ databases">
        <title>Multiple horizontal gene transfer events from other fungi enriched the ability of the initially mycotrophic fungus Trichoderma (Ascomycota) to feed on dead plant biomass.</title>
        <authorList>
            <person name="Atanasova L."/>
            <person name="Chenthamara K."/>
            <person name="Zhang J."/>
            <person name="Grujic M."/>
            <person name="Henrissat B."/>
            <person name="Kuo A."/>
            <person name="Aertz A."/>
            <person name="Salamov A."/>
            <person name="Lipzen A."/>
            <person name="Labutti K."/>
            <person name="Barry K."/>
            <person name="Miao Y."/>
            <person name="Rahimi M.J."/>
            <person name="Shen Q."/>
            <person name="Grigoriev I.V."/>
            <person name="Kubicek C.P."/>
            <person name="Druzhinina I.S."/>
        </authorList>
    </citation>
    <scope>NUCLEOTIDE SEQUENCE [LARGE SCALE GENOMIC DNA]</scope>
    <source>
        <strain evidence="1 2">NJAU 4742</strain>
    </source>
</reference>
<dbReference type="EMBL" id="LVVK01000019">
    <property type="protein sequence ID" value="OPB39449.1"/>
    <property type="molecule type" value="Genomic_DNA"/>
</dbReference>
<evidence type="ECO:0000313" key="2">
    <source>
        <dbReference type="Proteomes" id="UP000191004"/>
    </source>
</evidence>
<evidence type="ECO:0000313" key="1">
    <source>
        <dbReference type="EMBL" id="OPB39449.1"/>
    </source>
</evidence>